<gene>
    <name evidence="1" type="ORF">AO501_04235</name>
</gene>
<dbReference type="OrthoDB" id="8264568at2"/>
<organism evidence="1 2">
    <name type="scientific">Mycobacterium gordonae</name>
    <dbReference type="NCBI Taxonomy" id="1778"/>
    <lineage>
        <taxon>Bacteria</taxon>
        <taxon>Bacillati</taxon>
        <taxon>Actinomycetota</taxon>
        <taxon>Actinomycetes</taxon>
        <taxon>Mycobacteriales</taxon>
        <taxon>Mycobacteriaceae</taxon>
        <taxon>Mycobacterium</taxon>
    </lineage>
</organism>
<name>A0A0Q2MIT8_MYCGO</name>
<reference evidence="1 2" key="1">
    <citation type="submission" date="2015-10" db="EMBL/GenBank/DDBJ databases">
        <title>Mycobacterium gordonae draft genome assembly.</title>
        <authorList>
            <person name="Ustinova V."/>
            <person name="Smirnova T."/>
            <person name="Blagodatskikh K."/>
            <person name="Varlamov D."/>
            <person name="Larionova E."/>
            <person name="Chernousova L."/>
        </authorList>
    </citation>
    <scope>NUCLEOTIDE SEQUENCE [LARGE SCALE GENOMIC DNA]</scope>
    <source>
        <strain evidence="1 2">CTRI 14-8773</strain>
    </source>
</reference>
<dbReference type="EMBL" id="LKTM01000069">
    <property type="protein sequence ID" value="KQH79735.1"/>
    <property type="molecule type" value="Genomic_DNA"/>
</dbReference>
<sequence length="87" mass="10247">MVREHHQWLADVNDWIVETYRREQAKSRQPSNIQEIGHSNESLWDEVLTEWLPAQYEVQKNKYLLLETRVASVIRCKWSFGASGFGG</sequence>
<proteinExistence type="predicted"/>
<dbReference type="Proteomes" id="UP000051677">
    <property type="component" value="Unassembled WGS sequence"/>
</dbReference>
<dbReference type="RefSeq" id="WP_055577382.1">
    <property type="nucleotide sequence ID" value="NZ_LKTM01000069.1"/>
</dbReference>
<comment type="caution">
    <text evidence="1">The sequence shown here is derived from an EMBL/GenBank/DDBJ whole genome shotgun (WGS) entry which is preliminary data.</text>
</comment>
<dbReference type="AlphaFoldDB" id="A0A0Q2MIT8"/>
<accession>A0A0Q2MIT8</accession>
<protein>
    <submittedName>
        <fullName evidence="1">Uncharacterized protein</fullName>
    </submittedName>
</protein>
<evidence type="ECO:0000313" key="1">
    <source>
        <dbReference type="EMBL" id="KQH79735.1"/>
    </source>
</evidence>
<evidence type="ECO:0000313" key="2">
    <source>
        <dbReference type="Proteomes" id="UP000051677"/>
    </source>
</evidence>